<dbReference type="AlphaFoldDB" id="A0A934TVZ6"/>
<keyword evidence="3" id="KW-1185">Reference proteome</keyword>
<protein>
    <submittedName>
        <fullName evidence="2">Uncharacterized protein</fullName>
    </submittedName>
</protein>
<feature type="compositionally biased region" description="Basic and acidic residues" evidence="1">
    <location>
        <begin position="123"/>
        <end position="137"/>
    </location>
</feature>
<proteinExistence type="predicted"/>
<sequence>MRWFKTKDLRSSIYALFSVSASSSRIDDAATMDHIREAMLEMTGDDPRERTAGLARRIRYATDLQALWFMRGELMQLLARNEGELAAREKVDELTSLFTDLLPRGLRSRPSPLDTSYRNSRPPSDDYRASRPHSDDT</sequence>
<reference evidence="2" key="1">
    <citation type="journal article" date="2012" name="J. Microbiol. Biotechnol.">
        <title>Ramlibacter ginsenosidimutans sp. nov., with ginsenoside-converting activity.</title>
        <authorList>
            <person name="Wang L."/>
            <person name="An D.S."/>
            <person name="Kim S.G."/>
            <person name="Jin F.X."/>
            <person name="Kim S.C."/>
            <person name="Lee S.T."/>
            <person name="Im W.T."/>
        </authorList>
    </citation>
    <scope>NUCLEOTIDE SEQUENCE</scope>
    <source>
        <strain evidence="2">KACC 17527</strain>
    </source>
</reference>
<evidence type="ECO:0000313" key="3">
    <source>
        <dbReference type="Proteomes" id="UP000630528"/>
    </source>
</evidence>
<name>A0A934TVZ6_9BURK</name>
<comment type="caution">
    <text evidence="2">The sequence shown here is derived from an EMBL/GenBank/DDBJ whole genome shotgun (WGS) entry which is preliminary data.</text>
</comment>
<evidence type="ECO:0000313" key="2">
    <source>
        <dbReference type="EMBL" id="MBK6007717.1"/>
    </source>
</evidence>
<gene>
    <name evidence="2" type="ORF">JJB11_16580</name>
</gene>
<evidence type="ECO:0000256" key="1">
    <source>
        <dbReference type="SAM" id="MobiDB-lite"/>
    </source>
</evidence>
<dbReference type="Proteomes" id="UP000630528">
    <property type="component" value="Unassembled WGS sequence"/>
</dbReference>
<reference evidence="2" key="2">
    <citation type="submission" date="2021-01" db="EMBL/GenBank/DDBJ databases">
        <authorList>
            <person name="Kang M."/>
        </authorList>
    </citation>
    <scope>NUCLEOTIDE SEQUENCE</scope>
    <source>
        <strain evidence="2">KACC 17527</strain>
    </source>
</reference>
<dbReference type="RefSeq" id="WP_201173753.1">
    <property type="nucleotide sequence ID" value="NZ_JAEPWM010000007.1"/>
</dbReference>
<feature type="compositionally biased region" description="Polar residues" evidence="1">
    <location>
        <begin position="113"/>
        <end position="122"/>
    </location>
</feature>
<organism evidence="2 3">
    <name type="scientific">Ramlibacter ginsenosidimutans</name>
    <dbReference type="NCBI Taxonomy" id="502333"/>
    <lineage>
        <taxon>Bacteria</taxon>
        <taxon>Pseudomonadati</taxon>
        <taxon>Pseudomonadota</taxon>
        <taxon>Betaproteobacteria</taxon>
        <taxon>Burkholderiales</taxon>
        <taxon>Comamonadaceae</taxon>
        <taxon>Ramlibacter</taxon>
    </lineage>
</organism>
<accession>A0A934TVZ6</accession>
<dbReference type="EMBL" id="JAEPWM010000007">
    <property type="protein sequence ID" value="MBK6007717.1"/>
    <property type="molecule type" value="Genomic_DNA"/>
</dbReference>
<feature type="region of interest" description="Disordered" evidence="1">
    <location>
        <begin position="103"/>
        <end position="137"/>
    </location>
</feature>